<evidence type="ECO:0000256" key="2">
    <source>
        <dbReference type="SAM" id="MobiDB-lite"/>
    </source>
</evidence>
<evidence type="ECO:0000313" key="4">
    <source>
        <dbReference type="Proteomes" id="UP001163823"/>
    </source>
</evidence>
<evidence type="ECO:0000256" key="1">
    <source>
        <dbReference type="SAM" id="Coils"/>
    </source>
</evidence>
<proteinExistence type="predicted"/>
<dbReference type="EMBL" id="JARAOO010000006">
    <property type="protein sequence ID" value="KAJ7964084.1"/>
    <property type="molecule type" value="Genomic_DNA"/>
</dbReference>
<comment type="caution">
    <text evidence="3">The sequence shown here is derived from an EMBL/GenBank/DDBJ whole genome shotgun (WGS) entry which is preliminary data.</text>
</comment>
<organism evidence="3 4">
    <name type="scientific">Quillaja saponaria</name>
    <name type="common">Soap bark tree</name>
    <dbReference type="NCBI Taxonomy" id="32244"/>
    <lineage>
        <taxon>Eukaryota</taxon>
        <taxon>Viridiplantae</taxon>
        <taxon>Streptophyta</taxon>
        <taxon>Embryophyta</taxon>
        <taxon>Tracheophyta</taxon>
        <taxon>Spermatophyta</taxon>
        <taxon>Magnoliopsida</taxon>
        <taxon>eudicotyledons</taxon>
        <taxon>Gunneridae</taxon>
        <taxon>Pentapetalae</taxon>
        <taxon>rosids</taxon>
        <taxon>fabids</taxon>
        <taxon>Fabales</taxon>
        <taxon>Quillajaceae</taxon>
        <taxon>Quillaja</taxon>
    </lineage>
</organism>
<keyword evidence="4" id="KW-1185">Reference proteome</keyword>
<dbReference type="GO" id="GO:0003677">
    <property type="term" value="F:DNA binding"/>
    <property type="evidence" value="ECO:0007669"/>
    <property type="project" value="InterPro"/>
</dbReference>
<feature type="coiled-coil region" evidence="1">
    <location>
        <begin position="183"/>
        <end position="241"/>
    </location>
</feature>
<dbReference type="KEGG" id="qsa:O6P43_013949"/>
<dbReference type="InterPro" id="IPR036093">
    <property type="entry name" value="NAC_dom_sf"/>
</dbReference>
<reference evidence="3" key="1">
    <citation type="journal article" date="2023" name="Science">
        <title>Elucidation of the pathway for biosynthesis of saponin adjuvants from the soapbark tree.</title>
        <authorList>
            <person name="Reed J."/>
            <person name="Orme A."/>
            <person name="El-Demerdash A."/>
            <person name="Owen C."/>
            <person name="Martin L.B.B."/>
            <person name="Misra R.C."/>
            <person name="Kikuchi S."/>
            <person name="Rejzek M."/>
            <person name="Martin A.C."/>
            <person name="Harkess A."/>
            <person name="Leebens-Mack J."/>
            <person name="Louveau T."/>
            <person name="Stephenson M.J."/>
            <person name="Osbourn A."/>
        </authorList>
    </citation>
    <scope>NUCLEOTIDE SEQUENCE</scope>
    <source>
        <strain evidence="3">S10</strain>
    </source>
</reference>
<dbReference type="Proteomes" id="UP001163823">
    <property type="component" value="Chromosome 6"/>
</dbReference>
<accession>A0AAD7LTJ6</accession>
<feature type="compositionally biased region" description="Polar residues" evidence="2">
    <location>
        <begin position="52"/>
        <end position="72"/>
    </location>
</feature>
<feature type="compositionally biased region" description="Low complexity" evidence="2">
    <location>
        <begin position="73"/>
        <end position="92"/>
    </location>
</feature>
<sequence length="271" mass="30867">MASPPKSPTMESNKQNLPNIKPSVTNQKVLNMPTKREPRSSILTDNWHLLAPSQNPNFEVGTSASNPNFEVGTTSASNPASNSTTPSSSVSSDHVEYSEDEFEDVNQKIISDEHAYRSFFPPGSRFSPIDKELIINYLKKRNQIVDVQPYQHHPEDLCRKFKQYGVAMETKQSLLLLKLNLLLEERTGQLNLLEERIDQLNLLLEERTGQLNLLEEQTGQLNMLEERIGQLNLQLNLLEERIGLLNLLERTGQLNLLKPLLDSGRQHWETD</sequence>
<name>A0AAD7LTJ6_QUISA</name>
<dbReference type="AlphaFoldDB" id="A0AAD7LTJ6"/>
<feature type="region of interest" description="Disordered" evidence="2">
    <location>
        <begin position="1"/>
        <end position="98"/>
    </location>
</feature>
<evidence type="ECO:0000313" key="3">
    <source>
        <dbReference type="EMBL" id="KAJ7964084.1"/>
    </source>
</evidence>
<dbReference type="SUPFAM" id="SSF101941">
    <property type="entry name" value="NAC domain"/>
    <property type="match status" value="1"/>
</dbReference>
<gene>
    <name evidence="3" type="ORF">O6P43_013949</name>
</gene>
<dbReference type="GO" id="GO:0006355">
    <property type="term" value="P:regulation of DNA-templated transcription"/>
    <property type="evidence" value="ECO:0007669"/>
    <property type="project" value="InterPro"/>
</dbReference>
<feature type="compositionally biased region" description="Polar residues" evidence="2">
    <location>
        <begin position="9"/>
        <end position="29"/>
    </location>
</feature>
<keyword evidence="1" id="KW-0175">Coiled coil</keyword>
<protein>
    <submittedName>
        <fullName evidence="3">NAC transcription factor 29</fullName>
    </submittedName>
</protein>